<evidence type="ECO:0000256" key="1">
    <source>
        <dbReference type="ARBA" id="ARBA00022603"/>
    </source>
</evidence>
<accession>A0A432LV35</accession>
<sequence>MNAQGRLSRLLVELQSDRTLYVTDNWRRRLDALDRLESCLIHEDAEADRAMLDQVSKIGAELEASNRDFYESLRRDIRAGSGAHRLMQCTHEADHDEKNAGRAGSERYDDLDVLVSGVLQLDEPHDVSAELAPDMVFYQPTPATQIFQFISRTGLNEQDVLVDLGAGLGHVPLLAAICSSARCIGIECEPAYVASARKSASDLRLNNATFLAQDVRDADFSQGTLFYLYTPFTGTLLHEVMSMLRHEAAQREIRIGTLGPCTEVVAQESWLQTDDTMTPHEIVIFRNG</sequence>
<dbReference type="RefSeq" id="WP_126673796.1">
    <property type="nucleotide sequence ID" value="NZ_RYZR01000005.1"/>
</dbReference>
<dbReference type="OrthoDB" id="5495550at2"/>
<keyword evidence="6" id="KW-1185">Reference proteome</keyword>
<dbReference type="EMBL" id="RYZR01000005">
    <property type="protein sequence ID" value="RUL64516.1"/>
    <property type="molecule type" value="Genomic_DNA"/>
</dbReference>
<dbReference type="GO" id="GO:0016279">
    <property type="term" value="F:protein-lysine N-methyltransferase activity"/>
    <property type="evidence" value="ECO:0007669"/>
    <property type="project" value="InterPro"/>
</dbReference>
<dbReference type="CDD" id="cd02440">
    <property type="entry name" value="AdoMet_MTases"/>
    <property type="match status" value="1"/>
</dbReference>
<dbReference type="InterPro" id="IPR025789">
    <property type="entry name" value="DOT1_dom"/>
</dbReference>
<keyword evidence="3" id="KW-0949">S-adenosyl-L-methionine</keyword>
<dbReference type="InterPro" id="IPR029063">
    <property type="entry name" value="SAM-dependent_MTases_sf"/>
</dbReference>
<keyword evidence="2 5" id="KW-0808">Transferase</keyword>
<dbReference type="PANTHER" id="PTHR13610">
    <property type="entry name" value="METHYLTRANSFERASE DOMAIN-CONTAINING PROTEIN"/>
    <property type="match status" value="1"/>
</dbReference>
<dbReference type="Pfam" id="PF08123">
    <property type="entry name" value="DOT1"/>
    <property type="match status" value="1"/>
</dbReference>
<name>A0A432LV35_9GAMM</name>
<dbReference type="InterPro" id="IPR026170">
    <property type="entry name" value="FAM173A/B"/>
</dbReference>
<gene>
    <name evidence="5" type="ORF">EKH79_10835</name>
</gene>
<evidence type="ECO:0000313" key="6">
    <source>
        <dbReference type="Proteomes" id="UP000267077"/>
    </source>
</evidence>
<proteinExistence type="predicted"/>
<evidence type="ECO:0000256" key="3">
    <source>
        <dbReference type="ARBA" id="ARBA00022691"/>
    </source>
</evidence>
<dbReference type="GO" id="GO:0032259">
    <property type="term" value="P:methylation"/>
    <property type="evidence" value="ECO:0007669"/>
    <property type="project" value="UniProtKB-KW"/>
</dbReference>
<evidence type="ECO:0000259" key="4">
    <source>
        <dbReference type="Pfam" id="PF08123"/>
    </source>
</evidence>
<reference evidence="5 6" key="1">
    <citation type="submission" date="2018-12" db="EMBL/GenBank/DDBJ databases">
        <title>Dyella dinghuensis sp. nov. DHOA06 and Dyella choica sp. nov. 4M-K27, isolated from forest soil.</title>
        <authorList>
            <person name="Qiu L.-H."/>
            <person name="Gao Z.-H."/>
        </authorList>
    </citation>
    <scope>NUCLEOTIDE SEQUENCE [LARGE SCALE GENOMIC DNA]</scope>
    <source>
        <strain evidence="5 6">DHOA06</strain>
    </source>
</reference>
<evidence type="ECO:0000313" key="5">
    <source>
        <dbReference type="EMBL" id="RUL64516.1"/>
    </source>
</evidence>
<dbReference type="AlphaFoldDB" id="A0A432LV35"/>
<dbReference type="Gene3D" id="3.40.50.150">
    <property type="entry name" value="Vaccinia Virus protein VP39"/>
    <property type="match status" value="1"/>
</dbReference>
<dbReference type="SUPFAM" id="SSF53335">
    <property type="entry name" value="S-adenosyl-L-methionine-dependent methyltransferases"/>
    <property type="match status" value="1"/>
</dbReference>
<organism evidence="5 6">
    <name type="scientific">Dyella dinghuensis</name>
    <dbReference type="NCBI Taxonomy" id="1920169"/>
    <lineage>
        <taxon>Bacteria</taxon>
        <taxon>Pseudomonadati</taxon>
        <taxon>Pseudomonadota</taxon>
        <taxon>Gammaproteobacteria</taxon>
        <taxon>Lysobacterales</taxon>
        <taxon>Rhodanobacteraceae</taxon>
        <taxon>Dyella</taxon>
    </lineage>
</organism>
<dbReference type="PANTHER" id="PTHR13610:SF11">
    <property type="entry name" value="METHYLTRANSFERASE DOMAIN-CONTAINING PROTEIN"/>
    <property type="match status" value="1"/>
</dbReference>
<dbReference type="Proteomes" id="UP000267077">
    <property type="component" value="Unassembled WGS sequence"/>
</dbReference>
<evidence type="ECO:0000256" key="2">
    <source>
        <dbReference type="ARBA" id="ARBA00022679"/>
    </source>
</evidence>
<comment type="caution">
    <text evidence="5">The sequence shown here is derived from an EMBL/GenBank/DDBJ whole genome shotgun (WGS) entry which is preliminary data.</text>
</comment>
<keyword evidence="1 5" id="KW-0489">Methyltransferase</keyword>
<feature type="domain" description="DOT1" evidence="4">
    <location>
        <begin position="141"/>
        <end position="203"/>
    </location>
</feature>
<protein>
    <submittedName>
        <fullName evidence="5">Class I SAM-dependent methyltransferase</fullName>
    </submittedName>
</protein>